<feature type="chain" id="PRO_5033002703" description="Calmodulin" evidence="2">
    <location>
        <begin position="23"/>
        <end position="2030"/>
    </location>
</feature>
<accession>A0A813HC39</accession>
<protein>
    <recommendedName>
        <fullName evidence="5">Calmodulin</fullName>
    </recommendedName>
</protein>
<keyword evidence="4" id="KW-1185">Reference proteome</keyword>
<dbReference type="Proteomes" id="UP000654075">
    <property type="component" value="Unassembled WGS sequence"/>
</dbReference>
<evidence type="ECO:0000256" key="1">
    <source>
        <dbReference type="SAM" id="MobiDB-lite"/>
    </source>
</evidence>
<sequence length="2030" mass="225461">MWTKRWPPQHLRLSCCAVVCGALCRGAQRSLEALAVVPCFAHNPVARRSLHTATSSSSRAAVGLSREGGGERAHVLAIATEYRQEAVILQRSAQLLGYSFHFCGMREKWIGWGTKLVQYRRALKRGLKRGDIAATDPVLLIDGWDCAIVGPALEFSQKMASSPFADLDVPWYAGERICGPDFFKATRIDAVHGDPGTSAACHHWAKHPSMVLQAFNKANLRMASCSSSGGAVTSTVPQSLNEEDMFSRYVTSMPKPIPTGDPQADQLSLLRRSAFQRIVHHLETYEDEILTAWSILQAGMAKPTSSVLKRDSWDRTVCSIARLPKYWKAQWLVAQDKSTKPMTQRLLDLADANDLQAVRHIFNAVTLTMPGTVLPPEARDCKAVCDLMFQKRLQSVGSPLTDWASRYISDTGKVDWGTAVYQLSFGDTGECDFISFLGKDKVACTVSVTKNFEIVDPWCPWKACAVKKPAKYFLHEFFEKSTGPNQFKLDKKATVLCQIATAIKANRSEVVKDLAGVFDDNQDYIGEEKKKLRQEALKKIQEKAVDSAKKRRTVAFPPVDQVPVSEETAVQTASLLPHKGNVDLYKCPLKHHWCIAHRISHEVLNLNEQPGSQHSAWELEFDEEGFGILLQELPDGKYEAFPLEEMFKIPTFDDGNGSFLLDFGTEETPEIVWVGQLDNSFEFKDMCLQSVGVLNTAITISVAQFQRSKSCGSRLMFSMPSLMHAILPHQKQISRWLHKKWPSWIAWLSKLDGLGVMLRSQPTAAQVRSGLTDDSRILPWLAASTVAFVAICMKLMALKAHAGGLIDENGKEALVQFLSHMLQASSVQNWELHLSLHPRCCLRNHPLPPSGTNWVTFKVKPGAFFEWPVAAPSSVHSAVWKQWASVLGTSPGENVGLLQFLTVTAKATDGDAGTIFKQLCRAVAIQLESKLLSSDAQDASSTLFLSGPTAIQTGAGDVIMEARVMQHVRSCRKACQMSLLHFSWSSDKSRVGSLGLQNGIGCLPSNVAFAMAPQVVPDFVAEEALLAATGEDASSAQADRVRRQLAWLKRKVAPEGSAWRPKKRHRKDAFLWLTQVDNQLQFSTGFGLNHFAPPHEGRGPWHEWPLCSYAGDQGSVEEAGKNFLQQHLKLNMDDTPDFGHGVWNDAKLALKAAGHWAFTGMMMLTWNVPHGPWSEDVRYSEVVGSLKNLYASAKHPSDCPLFMELLPRFMFDYRSLGLQGEDDAAEKLYQHIQQDSPFDRKGCKVNLNRFMSCVKKGADEAGYWTTSYFAYLNCCLEQDYLTGAKFKKLLQTKQDTPDRTTAATKNSAQESALVKSCQNQLVVGCMMLADVSSQYKQRGINIVLHPLQRWFEAQAHQLRSVDNSFQWMTNQIEQDFFVTLSEIITSVSSEHNMHDVGIILPRVISGVAPLLSCEADVESQDSLCTGMAQLALAAVSARLRRCCFMLLGWSCRSILWLHPDPAIVAREVTRFKANYEAYLDVKAHVGALAGCSELAKRSQFNLVPVQQLVLAMQENEWKSQLNNTLRAFLLKKHSRLLTSQITEDAFQRQKRRKATHHNRQLNVVAAFDVLQEKHLVDQVHKYEMPATSACAPMRGNPVPKDAFHAPLTNTSMSFKDVTSFKQASSWYSPSAERHGVKFADAACYDFAKRRGCLGKLSDLWLGSLMKASHNIIVREKLENGSTGLPMFALNAQAGSCVFGWPAVEVLVPGHPSLTCFEPARHATVDKVTLVVLDTSHWEAMVYKWRSPSWQFANLQLARGKWPTGQCIRAFSIDAQPFAPLMVVAARAAFWTMDITSVKAFANHCGISTDKECASLFETLQIVIQGILKCDDAACVECLKLRAANMDNFTADCMDALLEADECIGMLDKDEKQDFELMGQTCRRKTEQYQEFVQEWRIAKAKVVQKVPAVKQKARQKKPKPTHSISPWPAFPSTMITQAEASAMAPPGGSITCAKSSGSWRCLYSPWPGRGFSWSIYGHNEAARLSLAHMWELYLADSGQSKEACPVKGVFVIGSLAQNSSSSSSSSSGKP</sequence>
<organism evidence="3 4">
    <name type="scientific">Polarella glacialis</name>
    <name type="common">Dinoflagellate</name>
    <dbReference type="NCBI Taxonomy" id="89957"/>
    <lineage>
        <taxon>Eukaryota</taxon>
        <taxon>Sar</taxon>
        <taxon>Alveolata</taxon>
        <taxon>Dinophyceae</taxon>
        <taxon>Suessiales</taxon>
        <taxon>Suessiaceae</taxon>
        <taxon>Polarella</taxon>
    </lineage>
</organism>
<keyword evidence="2" id="KW-0732">Signal</keyword>
<evidence type="ECO:0000313" key="4">
    <source>
        <dbReference type="Proteomes" id="UP000654075"/>
    </source>
</evidence>
<feature type="signal peptide" evidence="2">
    <location>
        <begin position="1"/>
        <end position="22"/>
    </location>
</feature>
<proteinExistence type="predicted"/>
<name>A0A813HC39_POLGL</name>
<evidence type="ECO:0000256" key="2">
    <source>
        <dbReference type="SAM" id="SignalP"/>
    </source>
</evidence>
<feature type="region of interest" description="Disordered" evidence="1">
    <location>
        <begin position="1909"/>
        <end position="1928"/>
    </location>
</feature>
<gene>
    <name evidence="3" type="ORF">PGLA1383_LOCUS50845</name>
</gene>
<evidence type="ECO:0008006" key="5">
    <source>
        <dbReference type="Google" id="ProtNLM"/>
    </source>
</evidence>
<dbReference type="EMBL" id="CAJNNV010031264">
    <property type="protein sequence ID" value="CAE8635245.1"/>
    <property type="molecule type" value="Genomic_DNA"/>
</dbReference>
<reference evidence="3" key="1">
    <citation type="submission" date="2021-02" db="EMBL/GenBank/DDBJ databases">
        <authorList>
            <person name="Dougan E. K."/>
            <person name="Rhodes N."/>
            <person name="Thang M."/>
            <person name="Chan C."/>
        </authorList>
    </citation>
    <scope>NUCLEOTIDE SEQUENCE</scope>
</reference>
<evidence type="ECO:0000313" key="3">
    <source>
        <dbReference type="EMBL" id="CAE8635245.1"/>
    </source>
</evidence>
<comment type="caution">
    <text evidence="3">The sequence shown here is derived from an EMBL/GenBank/DDBJ whole genome shotgun (WGS) entry which is preliminary data.</text>
</comment>
<feature type="compositionally biased region" description="Basic residues" evidence="1">
    <location>
        <begin position="1911"/>
        <end position="1920"/>
    </location>
</feature>
<dbReference type="OMA" id="RLANSEC"/>